<reference evidence="1 2" key="1">
    <citation type="submission" date="2018-03" db="EMBL/GenBank/DDBJ databases">
        <authorList>
            <person name="Fogelqvist J."/>
        </authorList>
    </citation>
    <scope>NUCLEOTIDE SEQUENCE [LARGE SCALE GENOMIC DNA]</scope>
</reference>
<gene>
    <name evidence="1" type="ORF">PLBR_LOCUS4157</name>
</gene>
<accession>A0A3P3Y9U7</accession>
<dbReference type="EMBL" id="OVEO01000006">
    <property type="protein sequence ID" value="SPQ96942.1"/>
    <property type="molecule type" value="Genomic_DNA"/>
</dbReference>
<evidence type="ECO:0000313" key="1">
    <source>
        <dbReference type="EMBL" id="SPQ96942.1"/>
    </source>
</evidence>
<proteinExistence type="predicted"/>
<protein>
    <submittedName>
        <fullName evidence="1">Uncharacterized protein</fullName>
    </submittedName>
</protein>
<organism evidence="1 2">
    <name type="scientific">Plasmodiophora brassicae</name>
    <name type="common">Clubroot disease agent</name>
    <dbReference type="NCBI Taxonomy" id="37360"/>
    <lineage>
        <taxon>Eukaryota</taxon>
        <taxon>Sar</taxon>
        <taxon>Rhizaria</taxon>
        <taxon>Endomyxa</taxon>
        <taxon>Phytomyxea</taxon>
        <taxon>Plasmodiophorida</taxon>
        <taxon>Plasmodiophoridae</taxon>
        <taxon>Plasmodiophora</taxon>
    </lineage>
</organism>
<sequence length="309" mass="33456">MLADVFNANFLLKDLMWMTRPYGSSSRSTHSQPSAMTSTLLLCTRRVRPFKETLMILSPTTAGAICITIGDIINNRRFCNTIERSVTCSSSNMVMILPILRECETSFRRVRDKSHYTTAFPASPNIATAAGQAAGVGAAPVAVGAPMQAQDILDADNEAQARKRHRLAHPAQITGDECAASMVRSHAIIAEHAAQAYAGVGAPAWFAPALQAQLQPQLQTLQAQLDQALQAHLQLLSARTDNLRIRSRNVHRITIQQHLSPVGKEVAGHPAGAIPAVFAVRAAPSLWGPSSRSCRFSRPPALHRPTFMA</sequence>
<keyword evidence="1" id="KW-0496">Mitochondrion</keyword>
<dbReference type="Proteomes" id="UP000290189">
    <property type="component" value="Unassembled WGS sequence"/>
</dbReference>
<evidence type="ECO:0000313" key="2">
    <source>
        <dbReference type="Proteomes" id="UP000290189"/>
    </source>
</evidence>
<geneLocation type="mitochondrion" evidence="1"/>
<name>A0A3P3Y9U7_PLABS</name>
<dbReference type="AlphaFoldDB" id="A0A3P3Y9U7"/>